<evidence type="ECO:0000313" key="1">
    <source>
        <dbReference type="EMBL" id="KKL53501.1"/>
    </source>
</evidence>
<sequence length="78" mass="8847">MTALTARLPKMDYHQTPAKIRLRHESGQYLHLSGEGLTSGDEHAWNGTKAQARTLRDRAIAAGEDWRFRAVKKCEVLE</sequence>
<reference evidence="1" key="1">
    <citation type="journal article" date="2015" name="Nature">
        <title>Complex archaea that bridge the gap between prokaryotes and eukaryotes.</title>
        <authorList>
            <person name="Spang A."/>
            <person name="Saw J.H."/>
            <person name="Jorgensen S.L."/>
            <person name="Zaremba-Niedzwiedzka K."/>
            <person name="Martijn J."/>
            <person name="Lind A.E."/>
            <person name="van Eijk R."/>
            <person name="Schleper C."/>
            <person name="Guy L."/>
            <person name="Ettema T.J."/>
        </authorList>
    </citation>
    <scope>NUCLEOTIDE SEQUENCE</scope>
</reference>
<dbReference type="AlphaFoldDB" id="A0A0F9DI44"/>
<accession>A0A0F9DI44</accession>
<proteinExistence type="predicted"/>
<name>A0A0F9DI44_9ZZZZ</name>
<gene>
    <name evidence="1" type="ORF">LCGC14_2274820</name>
</gene>
<protein>
    <submittedName>
        <fullName evidence="1">Uncharacterized protein</fullName>
    </submittedName>
</protein>
<comment type="caution">
    <text evidence="1">The sequence shown here is derived from an EMBL/GenBank/DDBJ whole genome shotgun (WGS) entry which is preliminary data.</text>
</comment>
<dbReference type="EMBL" id="LAZR01031522">
    <property type="protein sequence ID" value="KKL53501.1"/>
    <property type="molecule type" value="Genomic_DNA"/>
</dbReference>
<organism evidence="1">
    <name type="scientific">marine sediment metagenome</name>
    <dbReference type="NCBI Taxonomy" id="412755"/>
    <lineage>
        <taxon>unclassified sequences</taxon>
        <taxon>metagenomes</taxon>
        <taxon>ecological metagenomes</taxon>
    </lineage>
</organism>